<dbReference type="Gene3D" id="3.90.1150.200">
    <property type="match status" value="1"/>
</dbReference>
<dbReference type="InterPro" id="IPR013538">
    <property type="entry name" value="ASHA1/2-like_C"/>
</dbReference>
<feature type="domain" description="YdhG-like" evidence="3">
    <location>
        <begin position="24"/>
        <end position="114"/>
    </location>
</feature>
<proteinExistence type="inferred from homology"/>
<evidence type="ECO:0000256" key="1">
    <source>
        <dbReference type="ARBA" id="ARBA00006817"/>
    </source>
</evidence>
<dbReference type="EMBL" id="JAAAPK010000002">
    <property type="protein sequence ID" value="NBC39543.1"/>
    <property type="molecule type" value="Genomic_DNA"/>
</dbReference>
<dbReference type="SUPFAM" id="SSF159888">
    <property type="entry name" value="YdhG-like"/>
    <property type="match status" value="1"/>
</dbReference>
<evidence type="ECO:0000313" key="5">
    <source>
        <dbReference type="Proteomes" id="UP000537825"/>
    </source>
</evidence>
<dbReference type="Pfam" id="PF08818">
    <property type="entry name" value="DUF1801"/>
    <property type="match status" value="1"/>
</dbReference>
<evidence type="ECO:0000259" key="2">
    <source>
        <dbReference type="Pfam" id="PF08327"/>
    </source>
</evidence>
<dbReference type="InterPro" id="IPR023393">
    <property type="entry name" value="START-like_dom_sf"/>
</dbReference>
<evidence type="ECO:0008006" key="6">
    <source>
        <dbReference type="Google" id="ProtNLM"/>
    </source>
</evidence>
<comment type="caution">
    <text evidence="4">The sequence shown here is derived from an EMBL/GenBank/DDBJ whole genome shotgun (WGS) entry which is preliminary data.</text>
</comment>
<gene>
    <name evidence="4" type="ORF">GTZ93_06835</name>
</gene>
<sequence length="259" mass="27868">MATTTRVPQTIDAYLAAVSDPAAKKTLSALRTQLRKLLPKATETISYQMPAFKVDGDIVVGFAFFKNNCGFYPGSGSVVPALKSELEGYTTSKSGVTFPPDEPLPAKLVKKLVQVRLAEIAASAKKPAAAKKSPAKGFQVGVVRTLPMTAPALWKWLTTGADAWLGAGATLKPKAGTPYSVPKRRGAPSVSGEVRSVISGRRLRMTWQPEGWTKPATLQFTVTPKTKGASLLVQMENLPDAETREAMRERWSDILARVA</sequence>
<organism evidence="4 5">
    <name type="scientific">Corallococcus exiguus</name>
    <dbReference type="NCBI Taxonomy" id="83462"/>
    <lineage>
        <taxon>Bacteria</taxon>
        <taxon>Pseudomonadati</taxon>
        <taxon>Myxococcota</taxon>
        <taxon>Myxococcia</taxon>
        <taxon>Myxococcales</taxon>
        <taxon>Cystobacterineae</taxon>
        <taxon>Myxococcaceae</taxon>
        <taxon>Corallococcus</taxon>
    </lineage>
</organism>
<comment type="similarity">
    <text evidence="1">Belongs to the AHA1 family.</text>
</comment>
<dbReference type="Gene3D" id="3.30.530.20">
    <property type="match status" value="1"/>
</dbReference>
<accession>A0A7X4Y601</accession>
<dbReference type="Pfam" id="PF08327">
    <property type="entry name" value="AHSA1"/>
    <property type="match status" value="1"/>
</dbReference>
<reference evidence="4 5" key="1">
    <citation type="submission" date="2020-01" db="EMBL/GenBank/DDBJ databases">
        <title>The draft genome sequence of Corallococcus exiguus DSM 14696.</title>
        <authorList>
            <person name="Zhang X."/>
            <person name="Zhu H."/>
        </authorList>
    </citation>
    <scope>NUCLEOTIDE SEQUENCE [LARGE SCALE GENOMIC DNA]</scope>
    <source>
        <strain evidence="4 5">DSM 14696</strain>
    </source>
</reference>
<dbReference type="Proteomes" id="UP000537825">
    <property type="component" value="Unassembled WGS sequence"/>
</dbReference>
<dbReference type="SUPFAM" id="SSF55961">
    <property type="entry name" value="Bet v1-like"/>
    <property type="match status" value="1"/>
</dbReference>
<name>A0A7X4Y601_9BACT</name>
<dbReference type="AlphaFoldDB" id="A0A7X4Y601"/>
<evidence type="ECO:0000313" key="4">
    <source>
        <dbReference type="EMBL" id="NBC39543.1"/>
    </source>
</evidence>
<dbReference type="RefSeq" id="WP_139914785.1">
    <property type="nucleotide sequence ID" value="NZ_CBCSLE010000012.1"/>
</dbReference>
<keyword evidence="5" id="KW-1185">Reference proteome</keyword>
<protein>
    <recommendedName>
        <fullName evidence="6">YdhG-like domain-containing protein</fullName>
    </recommendedName>
</protein>
<evidence type="ECO:0000259" key="3">
    <source>
        <dbReference type="Pfam" id="PF08818"/>
    </source>
</evidence>
<feature type="domain" description="Activator of Hsp90 ATPase homologue 1/2-like C-terminal" evidence="2">
    <location>
        <begin position="152"/>
        <end position="257"/>
    </location>
</feature>
<dbReference type="InterPro" id="IPR014922">
    <property type="entry name" value="YdhG-like"/>
</dbReference>